<evidence type="ECO:0000313" key="1">
    <source>
        <dbReference type="EMBL" id="NYD38605.1"/>
    </source>
</evidence>
<proteinExistence type="predicted"/>
<keyword evidence="2" id="KW-1185">Reference proteome</keyword>
<dbReference type="RefSeq" id="WP_179796025.1">
    <property type="nucleotide sequence ID" value="NZ_BAABHP010000027.1"/>
</dbReference>
<comment type="caution">
    <text evidence="1">The sequence shown here is derived from an EMBL/GenBank/DDBJ whole genome shotgun (WGS) entry which is preliminary data.</text>
</comment>
<organism evidence="1 2">
    <name type="scientific">Actinomycetospora corticicola</name>
    <dbReference type="NCBI Taxonomy" id="663602"/>
    <lineage>
        <taxon>Bacteria</taxon>
        <taxon>Bacillati</taxon>
        <taxon>Actinomycetota</taxon>
        <taxon>Actinomycetes</taxon>
        <taxon>Pseudonocardiales</taxon>
        <taxon>Pseudonocardiaceae</taxon>
        <taxon>Actinomycetospora</taxon>
    </lineage>
</organism>
<gene>
    <name evidence="1" type="ORF">BJ983_004707</name>
</gene>
<dbReference type="Proteomes" id="UP000535890">
    <property type="component" value="Unassembled WGS sequence"/>
</dbReference>
<reference evidence="1 2" key="1">
    <citation type="submission" date="2020-07" db="EMBL/GenBank/DDBJ databases">
        <title>Sequencing the genomes of 1000 actinobacteria strains.</title>
        <authorList>
            <person name="Klenk H.-P."/>
        </authorList>
    </citation>
    <scope>NUCLEOTIDE SEQUENCE [LARGE SCALE GENOMIC DNA]</scope>
    <source>
        <strain evidence="1 2">DSM 45772</strain>
    </source>
</reference>
<protein>
    <submittedName>
        <fullName evidence="1">Uncharacterized protein</fullName>
    </submittedName>
</protein>
<dbReference type="AlphaFoldDB" id="A0A7Y9J7P2"/>
<evidence type="ECO:0000313" key="2">
    <source>
        <dbReference type="Proteomes" id="UP000535890"/>
    </source>
</evidence>
<accession>A0A7Y9J7P2</accession>
<dbReference type="EMBL" id="JACCBN010000001">
    <property type="protein sequence ID" value="NYD38605.1"/>
    <property type="molecule type" value="Genomic_DNA"/>
</dbReference>
<name>A0A7Y9J7P2_9PSEU</name>
<sequence>MTHAPQTGRPFGPRRFLRRHTACPRPTTWRTRAADDVRAALALACLGDDATVPFDLLGAGPVRSRADLAARIDTLTGALLERMDAEDWDPGAAPRAVTSVLAASVPAAEAALLRAAAGARQGEMR</sequence>